<sequence length="249" mass="27933">MADSNDTPMVDGYNEAAYLPVSEDEERILALYDRIQELRLEIAIINAQQSHQPDEAVSFTEEETQKAQTDLQETRAKYVLRNDVTEAVLTANPILKAVHSGTGATSIERFVLRFYLYGYLLTFASELLPYIERRDDASIAVAKQAAETNRKWKALTTTQSDTLRKSRHNVSSAAELFDLAEQAKLKKMVPPSNSKMVQEQEKLEAGVKASKQRWRVMKGVAAGIIVGSGVDWVRDDELRDVVLDPETEA</sequence>
<evidence type="ECO:0000256" key="4">
    <source>
        <dbReference type="ARBA" id="ARBA00022838"/>
    </source>
</evidence>
<accession>A0ABZ2WHF0</accession>
<comment type="subcellular location">
    <subcellularLocation>
        <location evidence="2">Chromosome</location>
        <location evidence="2">Centromere</location>
        <location evidence="2">Kinetochore</location>
    </subcellularLocation>
    <subcellularLocation>
        <location evidence="1">Nucleus</location>
    </subcellularLocation>
</comment>
<feature type="domain" description="Centromere protein H C-terminal" evidence="9">
    <location>
        <begin position="26"/>
        <end position="112"/>
    </location>
</feature>
<feature type="domain" description="Centromere protein H C-terminal" evidence="9">
    <location>
        <begin position="125"/>
        <end position="246"/>
    </location>
</feature>
<keyword evidence="4" id="KW-0995">Kinetochore</keyword>
<keyword evidence="6" id="KW-0137">Centromere</keyword>
<dbReference type="PANTHER" id="PTHR48122:SF1">
    <property type="entry name" value="CENTROMERE PROTEIN H"/>
    <property type="match status" value="1"/>
</dbReference>
<reference evidence="10 11" key="1">
    <citation type="submission" date="2024-04" db="EMBL/GenBank/DDBJ databases">
        <title>Complete genome sequence of Fusarium acuminatum.</title>
        <authorList>
            <person name="Lan B."/>
        </authorList>
    </citation>
    <scope>NUCLEOTIDE SEQUENCE [LARGE SCALE GENOMIC DNA]</scope>
    <source>
        <strain evidence="10">1A</strain>
    </source>
</reference>
<dbReference type="InterPro" id="IPR040034">
    <property type="entry name" value="CENP-H"/>
</dbReference>
<keyword evidence="3" id="KW-0158">Chromosome</keyword>
<dbReference type="Pfam" id="PF05837">
    <property type="entry name" value="CENP-H"/>
    <property type="match status" value="2"/>
</dbReference>
<evidence type="ECO:0000256" key="7">
    <source>
        <dbReference type="ARBA" id="ARBA00025735"/>
    </source>
</evidence>
<dbReference type="PANTHER" id="PTHR48122">
    <property type="entry name" value="CENTROMERE PROTEIN H"/>
    <property type="match status" value="1"/>
</dbReference>
<dbReference type="Proteomes" id="UP001489902">
    <property type="component" value="Chromosome 1"/>
</dbReference>
<gene>
    <name evidence="10" type="ORF">QYS62_001041</name>
</gene>
<evidence type="ECO:0000313" key="11">
    <source>
        <dbReference type="Proteomes" id="UP001489902"/>
    </source>
</evidence>
<evidence type="ECO:0000313" key="10">
    <source>
        <dbReference type="EMBL" id="WZH40114.1"/>
    </source>
</evidence>
<comment type="similarity">
    <text evidence="7">Belongs to the CENP-H/MCM16 family.</text>
</comment>
<keyword evidence="11" id="KW-1185">Reference proteome</keyword>
<dbReference type="EMBL" id="CP151260">
    <property type="protein sequence ID" value="WZH40114.1"/>
    <property type="molecule type" value="Genomic_DNA"/>
</dbReference>
<organism evidence="10 11">
    <name type="scientific">Fusarium acuminatum</name>
    <dbReference type="NCBI Taxonomy" id="5515"/>
    <lineage>
        <taxon>Eukaryota</taxon>
        <taxon>Fungi</taxon>
        <taxon>Dikarya</taxon>
        <taxon>Ascomycota</taxon>
        <taxon>Pezizomycotina</taxon>
        <taxon>Sordariomycetes</taxon>
        <taxon>Hypocreomycetidae</taxon>
        <taxon>Hypocreales</taxon>
        <taxon>Nectriaceae</taxon>
        <taxon>Fusarium</taxon>
        <taxon>Fusarium tricinctum species complex</taxon>
    </lineage>
</organism>
<keyword evidence="5" id="KW-0539">Nucleus</keyword>
<dbReference type="InterPro" id="IPR008426">
    <property type="entry name" value="CENP-H_C"/>
</dbReference>
<keyword evidence="8" id="KW-0175">Coiled coil</keyword>
<evidence type="ECO:0000256" key="2">
    <source>
        <dbReference type="ARBA" id="ARBA00004629"/>
    </source>
</evidence>
<evidence type="ECO:0000256" key="6">
    <source>
        <dbReference type="ARBA" id="ARBA00023328"/>
    </source>
</evidence>
<feature type="coiled-coil region" evidence="8">
    <location>
        <begin position="21"/>
        <end position="77"/>
    </location>
</feature>
<evidence type="ECO:0000256" key="5">
    <source>
        <dbReference type="ARBA" id="ARBA00023242"/>
    </source>
</evidence>
<evidence type="ECO:0000256" key="8">
    <source>
        <dbReference type="SAM" id="Coils"/>
    </source>
</evidence>
<evidence type="ECO:0000256" key="1">
    <source>
        <dbReference type="ARBA" id="ARBA00004123"/>
    </source>
</evidence>
<name>A0ABZ2WHF0_9HYPO</name>
<evidence type="ECO:0000256" key="3">
    <source>
        <dbReference type="ARBA" id="ARBA00022454"/>
    </source>
</evidence>
<evidence type="ECO:0000259" key="9">
    <source>
        <dbReference type="Pfam" id="PF05837"/>
    </source>
</evidence>
<protein>
    <submittedName>
        <fullName evidence="10">Centromere protein H CENP-H-domain-containing protein</fullName>
    </submittedName>
</protein>
<proteinExistence type="inferred from homology"/>